<evidence type="ECO:0000256" key="3">
    <source>
        <dbReference type="RuleBase" id="RU003322"/>
    </source>
</evidence>
<proteinExistence type="inferred from homology"/>
<gene>
    <name evidence="4" type="ORF">CBR_g21185</name>
</gene>
<dbReference type="STRING" id="69332.A0A388L153"/>
<dbReference type="Gene3D" id="3.30.420.40">
    <property type="match status" value="4"/>
</dbReference>
<dbReference type="PROSITE" id="PS01036">
    <property type="entry name" value="HSP70_3"/>
    <property type="match status" value="1"/>
</dbReference>
<accession>A0A388L153</accession>
<evidence type="ECO:0000256" key="2">
    <source>
        <dbReference type="ARBA" id="ARBA00022840"/>
    </source>
</evidence>
<dbReference type="SUPFAM" id="SSF53067">
    <property type="entry name" value="Actin-like ATPase domain"/>
    <property type="match status" value="2"/>
</dbReference>
<keyword evidence="1 3" id="KW-0547">Nucleotide-binding</keyword>
<dbReference type="GO" id="GO:0140662">
    <property type="term" value="F:ATP-dependent protein folding chaperone"/>
    <property type="evidence" value="ECO:0007669"/>
    <property type="project" value="InterPro"/>
</dbReference>
<sequence>MKDKPVIGIDLGTSYCCVAVFRNIDGIEIVPNEFGERITPSYVAFTDEDKPLVGTAAKKMGLRHPEQCIYEVKRLLGRSFRDPAVQQDAQRWPFKVSSGPCGEAVLEVPEARGRKSSFRPEQISALLLKKMKQIAEDYTNCRPITDAVITVPAYFDQCQRKATMAAGVSAGLNVLRLMSEPTAAALAYGHMELTGRGPVGKKLLVFDLGGGTFDVSIVTIEEGPDEHCERFKKDHLDGEDLLANPRVLPRLKQVAVGAKHILSFIRETEIDLDYRDRVLGVKLGRAEFEALNKDLFDRCMTIVEQALCDAKMSKDEISDVVLAGGSTRIPKVQEMLTAFFNRLLIKAVNADEAVAFGSAVQAGLLARRDKCTEISVRDVTSVSIGVEGHFGIRRVLIPRNSLLPATASGKFSTSPLPTALVVTIRLFEGERVLCAHNRSLGELRLGGFTPGAQYGEVLVVVNIDAHGILHVIGEALKGHKETGKKVEATGALETNVVQWSGGGTEATDWCSPTAKAEDARIWAAKDSMDRLWTLMQKLREQQSSNKFPVELEKHLGETFAWSHGQQERASKEDYDKLYEELDRIARSYGYFMNVT</sequence>
<reference evidence="4 5" key="1">
    <citation type="journal article" date="2018" name="Cell">
        <title>The Chara Genome: Secondary Complexity and Implications for Plant Terrestrialization.</title>
        <authorList>
            <person name="Nishiyama T."/>
            <person name="Sakayama H."/>
            <person name="Vries J.D."/>
            <person name="Buschmann H."/>
            <person name="Saint-Marcoux D."/>
            <person name="Ullrich K.K."/>
            <person name="Haas F.B."/>
            <person name="Vanderstraeten L."/>
            <person name="Becker D."/>
            <person name="Lang D."/>
            <person name="Vosolsobe S."/>
            <person name="Rombauts S."/>
            <person name="Wilhelmsson P.K.I."/>
            <person name="Janitza P."/>
            <person name="Kern R."/>
            <person name="Heyl A."/>
            <person name="Rumpler F."/>
            <person name="Villalobos L.I.A.C."/>
            <person name="Clay J.M."/>
            <person name="Skokan R."/>
            <person name="Toyoda A."/>
            <person name="Suzuki Y."/>
            <person name="Kagoshima H."/>
            <person name="Schijlen E."/>
            <person name="Tajeshwar N."/>
            <person name="Catarino B."/>
            <person name="Hetherington A.J."/>
            <person name="Saltykova A."/>
            <person name="Bonnot C."/>
            <person name="Breuninger H."/>
            <person name="Symeonidi A."/>
            <person name="Radhakrishnan G.V."/>
            <person name="Van Nieuwerburgh F."/>
            <person name="Deforce D."/>
            <person name="Chang C."/>
            <person name="Karol K.G."/>
            <person name="Hedrich R."/>
            <person name="Ulvskov P."/>
            <person name="Glockner G."/>
            <person name="Delwiche C.F."/>
            <person name="Petrasek J."/>
            <person name="Van de Peer Y."/>
            <person name="Friml J."/>
            <person name="Beilby M."/>
            <person name="Dolan L."/>
            <person name="Kohara Y."/>
            <person name="Sugano S."/>
            <person name="Fujiyama A."/>
            <person name="Delaux P.-M."/>
            <person name="Quint M."/>
            <person name="TheiBen G."/>
            <person name="Hagemann M."/>
            <person name="Harholt J."/>
            <person name="Dunand C."/>
            <person name="Zachgo S."/>
            <person name="Langdale J."/>
            <person name="Maumus F."/>
            <person name="Straeten D.V.D."/>
            <person name="Gould S.B."/>
            <person name="Rensing S.A."/>
        </authorList>
    </citation>
    <scope>NUCLEOTIDE SEQUENCE [LARGE SCALE GENOMIC DNA]</scope>
    <source>
        <strain evidence="4 5">S276</strain>
    </source>
</reference>
<dbReference type="EMBL" id="BFEA01000234">
    <property type="protein sequence ID" value="GBG75943.1"/>
    <property type="molecule type" value="Genomic_DNA"/>
</dbReference>
<dbReference type="PANTHER" id="PTHR19375">
    <property type="entry name" value="HEAT SHOCK PROTEIN 70KDA"/>
    <property type="match status" value="1"/>
</dbReference>
<dbReference type="Gene3D" id="3.90.640.10">
    <property type="entry name" value="Actin, Chain A, domain 4"/>
    <property type="match status" value="1"/>
</dbReference>
<protein>
    <submittedName>
        <fullName evidence="4">Uncharacterized protein</fullName>
    </submittedName>
</protein>
<dbReference type="InterPro" id="IPR018181">
    <property type="entry name" value="Heat_shock_70_CS"/>
</dbReference>
<dbReference type="Gramene" id="GBG75943">
    <property type="protein sequence ID" value="GBG75943"/>
    <property type="gene ID" value="CBR_g21185"/>
</dbReference>
<dbReference type="PROSITE" id="PS00329">
    <property type="entry name" value="HSP70_2"/>
    <property type="match status" value="1"/>
</dbReference>
<dbReference type="AlphaFoldDB" id="A0A388L153"/>
<keyword evidence="2 3" id="KW-0067">ATP-binding</keyword>
<keyword evidence="5" id="KW-1185">Reference proteome</keyword>
<dbReference type="GO" id="GO:0005524">
    <property type="term" value="F:ATP binding"/>
    <property type="evidence" value="ECO:0007669"/>
    <property type="project" value="UniProtKB-KW"/>
</dbReference>
<dbReference type="PROSITE" id="PS00297">
    <property type="entry name" value="HSP70_1"/>
    <property type="match status" value="1"/>
</dbReference>
<name>A0A388L153_CHABU</name>
<dbReference type="FunFam" id="3.30.30.30:FF:000001">
    <property type="entry name" value="heat shock 70 kDa protein-like"/>
    <property type="match status" value="1"/>
</dbReference>
<organism evidence="4 5">
    <name type="scientific">Chara braunii</name>
    <name type="common">Braun's stonewort</name>
    <dbReference type="NCBI Taxonomy" id="69332"/>
    <lineage>
        <taxon>Eukaryota</taxon>
        <taxon>Viridiplantae</taxon>
        <taxon>Streptophyta</taxon>
        <taxon>Charophyceae</taxon>
        <taxon>Charales</taxon>
        <taxon>Characeae</taxon>
        <taxon>Chara</taxon>
    </lineage>
</organism>
<evidence type="ECO:0000256" key="1">
    <source>
        <dbReference type="ARBA" id="ARBA00022741"/>
    </source>
</evidence>
<comment type="similarity">
    <text evidence="3">Belongs to the heat shock protein 70 family.</text>
</comment>
<dbReference type="CDD" id="cd24028">
    <property type="entry name" value="ASKHA_NBD_HSP70_HSPA1-like"/>
    <property type="match status" value="1"/>
</dbReference>
<dbReference type="InterPro" id="IPR029047">
    <property type="entry name" value="HSP70_peptide-bd_sf"/>
</dbReference>
<evidence type="ECO:0000313" key="4">
    <source>
        <dbReference type="EMBL" id="GBG75943.1"/>
    </source>
</evidence>
<dbReference type="Gene3D" id="2.60.34.10">
    <property type="entry name" value="Substrate Binding Domain Of DNAk, Chain A, domain 1"/>
    <property type="match status" value="1"/>
</dbReference>
<dbReference type="SUPFAM" id="SSF100920">
    <property type="entry name" value="Heat shock protein 70kD (HSP70), peptide-binding domain"/>
    <property type="match status" value="1"/>
</dbReference>
<dbReference type="InterPro" id="IPR013126">
    <property type="entry name" value="Hsp_70_fam"/>
</dbReference>
<dbReference type="InterPro" id="IPR043129">
    <property type="entry name" value="ATPase_NBD"/>
</dbReference>
<evidence type="ECO:0000313" key="5">
    <source>
        <dbReference type="Proteomes" id="UP000265515"/>
    </source>
</evidence>
<dbReference type="Proteomes" id="UP000265515">
    <property type="component" value="Unassembled WGS sequence"/>
</dbReference>
<dbReference type="PRINTS" id="PR00301">
    <property type="entry name" value="HEATSHOCK70"/>
</dbReference>
<dbReference type="Gene3D" id="3.30.30.30">
    <property type="match status" value="1"/>
</dbReference>
<dbReference type="Pfam" id="PF00012">
    <property type="entry name" value="HSP70"/>
    <property type="match status" value="2"/>
</dbReference>
<comment type="caution">
    <text evidence="4">The sequence shown here is derived from an EMBL/GenBank/DDBJ whole genome shotgun (WGS) entry which is preliminary data.</text>
</comment>